<sequence length="240" mass="26955">MGIIVPAYQMSLSYNNQKEAITFPVLPEKLGLNRKGSGKTHDIVGIGEVNVIGNRELAEISFESFFPAQAYSFVTYPESGSKATEPESGNRLLPAIEFVNFIARWQDSPYPSRFIFTGPNFPINLPVSITKFDRWEVAGQPGDIYFNITMKEYVFHSAQKIKVITGKDGKKNAKTEDPKRSDDRARPATYTIKAGDTLIGIARLILNDDKRWRELQKLNGITDKQVRTLKIGSVIKIPKD</sequence>
<dbReference type="CDD" id="cd00118">
    <property type="entry name" value="LysM"/>
    <property type="match status" value="1"/>
</dbReference>
<evidence type="ECO:0000313" key="2">
    <source>
        <dbReference type="EMBL" id="CAH1212296.1"/>
    </source>
</evidence>
<proteinExistence type="predicted"/>
<accession>A0ABM9CI99</accession>
<evidence type="ECO:0000313" key="3">
    <source>
        <dbReference type="Proteomes" id="UP000838686"/>
    </source>
</evidence>
<dbReference type="Pfam" id="PF01476">
    <property type="entry name" value="LysM"/>
    <property type="match status" value="1"/>
</dbReference>
<dbReference type="SMART" id="SM00257">
    <property type="entry name" value="LysM"/>
    <property type="match status" value="1"/>
</dbReference>
<dbReference type="SUPFAM" id="SSF54106">
    <property type="entry name" value="LysM domain"/>
    <property type="match status" value="1"/>
</dbReference>
<dbReference type="EMBL" id="CAKMMF010000020">
    <property type="protein sequence ID" value="CAH1212296.1"/>
    <property type="molecule type" value="Genomic_DNA"/>
</dbReference>
<protein>
    <recommendedName>
        <fullName evidence="1">LysM domain-containing protein</fullName>
    </recommendedName>
</protein>
<keyword evidence="3" id="KW-1185">Reference proteome</keyword>
<dbReference type="InterPro" id="IPR018392">
    <property type="entry name" value="LysM"/>
</dbReference>
<name>A0ABM9CI99_9BACL</name>
<comment type="caution">
    <text evidence="2">The sequence shown here is derived from an EMBL/GenBank/DDBJ whole genome shotgun (WGS) entry which is preliminary data.</text>
</comment>
<dbReference type="Gene3D" id="3.10.350.10">
    <property type="entry name" value="LysM domain"/>
    <property type="match status" value="1"/>
</dbReference>
<feature type="domain" description="LysM" evidence="1">
    <location>
        <begin position="188"/>
        <end position="237"/>
    </location>
</feature>
<evidence type="ECO:0000259" key="1">
    <source>
        <dbReference type="PROSITE" id="PS51782"/>
    </source>
</evidence>
<dbReference type="Proteomes" id="UP000838686">
    <property type="component" value="Unassembled WGS sequence"/>
</dbReference>
<dbReference type="InterPro" id="IPR036779">
    <property type="entry name" value="LysM_dom_sf"/>
</dbReference>
<organism evidence="2 3">
    <name type="scientific">Paenibacillus plantiphilus</name>
    <dbReference type="NCBI Taxonomy" id="2905650"/>
    <lineage>
        <taxon>Bacteria</taxon>
        <taxon>Bacillati</taxon>
        <taxon>Bacillota</taxon>
        <taxon>Bacilli</taxon>
        <taxon>Bacillales</taxon>
        <taxon>Paenibacillaceae</taxon>
        <taxon>Paenibacillus</taxon>
    </lineage>
</organism>
<dbReference type="PROSITE" id="PS51782">
    <property type="entry name" value="LYSM"/>
    <property type="match status" value="1"/>
</dbReference>
<reference evidence="2" key="1">
    <citation type="submission" date="2022-01" db="EMBL/GenBank/DDBJ databases">
        <authorList>
            <person name="Criscuolo A."/>
        </authorList>
    </citation>
    <scope>NUCLEOTIDE SEQUENCE</scope>
    <source>
        <strain evidence="2">CIP111893</strain>
    </source>
</reference>
<gene>
    <name evidence="2" type="ORF">PAECIP111893_03516</name>
</gene>
<dbReference type="RefSeq" id="WP_236343874.1">
    <property type="nucleotide sequence ID" value="NZ_CAKMMF010000020.1"/>
</dbReference>